<dbReference type="Proteomes" id="UP000515126">
    <property type="component" value="Chromosome 9"/>
</dbReference>
<reference evidence="3" key="1">
    <citation type="submission" date="2025-08" db="UniProtKB">
        <authorList>
            <consortium name="RefSeq"/>
        </authorList>
    </citation>
    <scope>IDENTIFICATION</scope>
</reference>
<evidence type="ECO:0000313" key="3">
    <source>
        <dbReference type="RefSeq" id="XP_029337815.1"/>
    </source>
</evidence>
<feature type="region of interest" description="Disordered" evidence="1">
    <location>
        <begin position="78"/>
        <end position="165"/>
    </location>
</feature>
<dbReference type="AlphaFoldDB" id="A0A6P7RRK8"/>
<accession>A0A6P7RRK8</accession>
<protein>
    <submittedName>
        <fullName evidence="3">Uncharacterized protein LOC110302327</fullName>
    </submittedName>
</protein>
<evidence type="ECO:0000256" key="1">
    <source>
        <dbReference type="SAM" id="MobiDB-lite"/>
    </source>
</evidence>
<sequence length="229" mass="24939">MRRGSQRDAEEVLSQSLAQSSKNVRRIESRWKEGALYKHISTPLIGHCLWAPFKATNGLSTFLPLPLTDWPEAIVPPPACHVPSQTRWRRPVESRPRSGFAEADSPSRSPFGCHSPRAGGQGPGGDRGTCVAGPRARAQPAPPPPGPDPALPDSVPSLRVSSRSDPWPGRVYRSRLLTLRCFLRSGLAVTLEMFHLFAPEHSAFQAGTPLPPVKVFPEAHFCSPCFSLG</sequence>
<dbReference type="KEGG" id="mcal:110302327"/>
<organism evidence="2 3">
    <name type="scientific">Mus caroli</name>
    <name type="common">Ryukyu mouse</name>
    <name type="synonym">Ricefield mouse</name>
    <dbReference type="NCBI Taxonomy" id="10089"/>
    <lineage>
        <taxon>Eukaryota</taxon>
        <taxon>Metazoa</taxon>
        <taxon>Chordata</taxon>
        <taxon>Craniata</taxon>
        <taxon>Vertebrata</taxon>
        <taxon>Euteleostomi</taxon>
        <taxon>Mammalia</taxon>
        <taxon>Eutheria</taxon>
        <taxon>Euarchontoglires</taxon>
        <taxon>Glires</taxon>
        <taxon>Rodentia</taxon>
        <taxon>Myomorpha</taxon>
        <taxon>Muroidea</taxon>
        <taxon>Muridae</taxon>
        <taxon>Murinae</taxon>
        <taxon>Mus</taxon>
        <taxon>Mus</taxon>
    </lineage>
</organism>
<dbReference type="RefSeq" id="XP_029337815.1">
    <property type="nucleotide sequence ID" value="XM_029481955.1"/>
</dbReference>
<keyword evidence="2" id="KW-1185">Reference proteome</keyword>
<proteinExistence type="predicted"/>
<dbReference type="GeneID" id="110302327"/>
<evidence type="ECO:0000313" key="2">
    <source>
        <dbReference type="Proteomes" id="UP000515126"/>
    </source>
</evidence>
<feature type="compositionally biased region" description="Pro residues" evidence="1">
    <location>
        <begin position="140"/>
        <end position="150"/>
    </location>
</feature>
<gene>
    <name evidence="3" type="primary">LOC110302327</name>
</gene>
<name>A0A6P7RRK8_MUSCR</name>